<feature type="non-terminal residue" evidence="6">
    <location>
        <position position="228"/>
    </location>
</feature>
<name>A0A382YCU9_9ZZZZ</name>
<sequence>VKRFPFILLGLCLMTPAVTAAEAVRPNIIIAMADDMGWSDIGCYGSEIKTPNLDSLASKGVRFTQFYNTGRCCPTRATLLSGVYAHQAGIGHMMGSRNLPGYQGDLGKNVRTVAEVMKSAGYATYMAGKWHVTPHVKPEGPKYNWPRQRGFDRFYGTIHGAGSFFDPNSLTRENTQVSPLTDKGYVTDEYYYTDAISDHAVRYIKEHKGKEPFFMYVAYTAPHWPMHA</sequence>
<dbReference type="GO" id="GO:0046872">
    <property type="term" value="F:metal ion binding"/>
    <property type="evidence" value="ECO:0007669"/>
    <property type="project" value="UniProtKB-KW"/>
</dbReference>
<dbReference type="InterPro" id="IPR050738">
    <property type="entry name" value="Sulfatase"/>
</dbReference>
<dbReference type="InterPro" id="IPR024607">
    <property type="entry name" value="Sulfatase_CS"/>
</dbReference>
<keyword evidence="3" id="KW-0378">Hydrolase</keyword>
<evidence type="ECO:0000259" key="5">
    <source>
        <dbReference type="Pfam" id="PF00884"/>
    </source>
</evidence>
<evidence type="ECO:0000313" key="6">
    <source>
        <dbReference type="EMBL" id="SVD81137.1"/>
    </source>
</evidence>
<dbReference type="InterPro" id="IPR017850">
    <property type="entry name" value="Alkaline_phosphatase_core_sf"/>
</dbReference>
<evidence type="ECO:0000256" key="4">
    <source>
        <dbReference type="ARBA" id="ARBA00022837"/>
    </source>
</evidence>
<keyword evidence="4" id="KW-0106">Calcium</keyword>
<dbReference type="AlphaFoldDB" id="A0A382YCU9"/>
<feature type="domain" description="Sulfatase N-terminal" evidence="5">
    <location>
        <begin position="26"/>
        <end position="227"/>
    </location>
</feature>
<protein>
    <recommendedName>
        <fullName evidence="5">Sulfatase N-terminal domain-containing protein</fullName>
    </recommendedName>
</protein>
<dbReference type="Pfam" id="PF00884">
    <property type="entry name" value="Sulfatase"/>
    <property type="match status" value="1"/>
</dbReference>
<dbReference type="PROSITE" id="PS00149">
    <property type="entry name" value="SULFATASE_2"/>
    <property type="match status" value="1"/>
</dbReference>
<keyword evidence="2" id="KW-0479">Metal-binding</keyword>
<evidence type="ECO:0000256" key="3">
    <source>
        <dbReference type="ARBA" id="ARBA00022801"/>
    </source>
</evidence>
<dbReference type="EMBL" id="UINC01174819">
    <property type="protein sequence ID" value="SVD81137.1"/>
    <property type="molecule type" value="Genomic_DNA"/>
</dbReference>
<dbReference type="Gene3D" id="3.40.720.10">
    <property type="entry name" value="Alkaline Phosphatase, subunit A"/>
    <property type="match status" value="1"/>
</dbReference>
<dbReference type="PANTHER" id="PTHR42693:SF53">
    <property type="entry name" value="ENDO-4-O-SULFATASE"/>
    <property type="match status" value="1"/>
</dbReference>
<comment type="similarity">
    <text evidence="1">Belongs to the sulfatase family.</text>
</comment>
<organism evidence="6">
    <name type="scientific">marine metagenome</name>
    <dbReference type="NCBI Taxonomy" id="408172"/>
    <lineage>
        <taxon>unclassified sequences</taxon>
        <taxon>metagenomes</taxon>
        <taxon>ecological metagenomes</taxon>
    </lineage>
</organism>
<evidence type="ECO:0000256" key="1">
    <source>
        <dbReference type="ARBA" id="ARBA00008779"/>
    </source>
</evidence>
<evidence type="ECO:0000256" key="2">
    <source>
        <dbReference type="ARBA" id="ARBA00022723"/>
    </source>
</evidence>
<proteinExistence type="inferred from homology"/>
<dbReference type="InterPro" id="IPR000917">
    <property type="entry name" value="Sulfatase_N"/>
</dbReference>
<gene>
    <name evidence="6" type="ORF">METZ01_LOCUS433991</name>
</gene>
<dbReference type="GO" id="GO:0004065">
    <property type="term" value="F:arylsulfatase activity"/>
    <property type="evidence" value="ECO:0007669"/>
    <property type="project" value="TreeGrafter"/>
</dbReference>
<feature type="non-terminal residue" evidence="6">
    <location>
        <position position="1"/>
    </location>
</feature>
<reference evidence="6" key="1">
    <citation type="submission" date="2018-05" db="EMBL/GenBank/DDBJ databases">
        <authorList>
            <person name="Lanie J.A."/>
            <person name="Ng W.-L."/>
            <person name="Kazmierczak K.M."/>
            <person name="Andrzejewski T.M."/>
            <person name="Davidsen T.M."/>
            <person name="Wayne K.J."/>
            <person name="Tettelin H."/>
            <person name="Glass J.I."/>
            <person name="Rusch D."/>
            <person name="Podicherti R."/>
            <person name="Tsui H.-C.T."/>
            <person name="Winkler M.E."/>
        </authorList>
    </citation>
    <scope>NUCLEOTIDE SEQUENCE</scope>
</reference>
<dbReference type="PANTHER" id="PTHR42693">
    <property type="entry name" value="ARYLSULFATASE FAMILY MEMBER"/>
    <property type="match status" value="1"/>
</dbReference>
<dbReference type="SUPFAM" id="SSF53649">
    <property type="entry name" value="Alkaline phosphatase-like"/>
    <property type="match status" value="1"/>
</dbReference>
<accession>A0A382YCU9</accession>